<gene>
    <name evidence="7" type="ORF">I0Q91_13865</name>
</gene>
<keyword evidence="3" id="KW-0408">Iron</keyword>
<protein>
    <submittedName>
        <fullName evidence="7">Hydrogenase iron-sulfur subunit</fullName>
    </submittedName>
</protein>
<evidence type="ECO:0000256" key="5">
    <source>
        <dbReference type="SAM" id="MobiDB-lite"/>
    </source>
</evidence>
<evidence type="ECO:0000256" key="4">
    <source>
        <dbReference type="ARBA" id="ARBA00023014"/>
    </source>
</evidence>
<dbReference type="GO" id="GO:0046872">
    <property type="term" value="F:metal ion binding"/>
    <property type="evidence" value="ECO:0007669"/>
    <property type="project" value="UniProtKB-KW"/>
</dbReference>
<sequence>MAESKEVAKKEEFEPKIIAFLCNWCSYAAADLAGSSRLQYPTNIRAVRIPCTGRLNPLIVIKTLKKGADGILVSGCHPGDCHYIDGNYYARRRFIMLKELLEYAGVEPERLNFTWCSAAEGRRFASVVRQVVDRVKSVGPWDGYLSADLMEDFIPEAGNPGCTEPDDKGGVIDDQFI</sequence>
<feature type="region of interest" description="Disordered" evidence="5">
    <location>
        <begin position="158"/>
        <end position="177"/>
    </location>
</feature>
<dbReference type="GO" id="GO:0016491">
    <property type="term" value="F:oxidoreductase activity"/>
    <property type="evidence" value="ECO:0007669"/>
    <property type="project" value="UniProtKB-KW"/>
</dbReference>
<dbReference type="RefSeq" id="WP_345790995.1">
    <property type="nucleotide sequence ID" value="NZ_JADPIE010000010.1"/>
</dbReference>
<dbReference type="EMBL" id="JADPIE010000010">
    <property type="protein sequence ID" value="MBF8438175.1"/>
    <property type="molecule type" value="Genomic_DNA"/>
</dbReference>
<evidence type="ECO:0000313" key="8">
    <source>
        <dbReference type="Proteomes" id="UP000621436"/>
    </source>
</evidence>
<dbReference type="Pfam" id="PF02662">
    <property type="entry name" value="FlpD"/>
    <property type="match status" value="1"/>
</dbReference>
<dbReference type="GO" id="GO:0051536">
    <property type="term" value="F:iron-sulfur cluster binding"/>
    <property type="evidence" value="ECO:0007669"/>
    <property type="project" value="UniProtKB-KW"/>
</dbReference>
<name>A0A931F7Q7_9FIRM</name>
<keyword evidence="8" id="KW-1185">Reference proteome</keyword>
<evidence type="ECO:0000259" key="6">
    <source>
        <dbReference type="Pfam" id="PF02662"/>
    </source>
</evidence>
<dbReference type="InterPro" id="IPR003813">
    <property type="entry name" value="MvhD/FlpD"/>
</dbReference>
<keyword evidence="1" id="KW-0479">Metal-binding</keyword>
<evidence type="ECO:0000313" key="7">
    <source>
        <dbReference type="EMBL" id="MBF8438175.1"/>
    </source>
</evidence>
<reference evidence="7" key="1">
    <citation type="submission" date="2020-11" db="EMBL/GenBank/DDBJ databases">
        <title>Halonatronomonas betainensis gen. nov., sp. nov. a novel haloalkaliphilic representative of the family Halanaerobiacae capable of betaine degradation.</title>
        <authorList>
            <person name="Boltyanskaya Y."/>
            <person name="Kevbrin V."/>
            <person name="Detkova E."/>
            <person name="Grouzdev D.S."/>
            <person name="Koziaeva V."/>
            <person name="Zhilina T."/>
        </authorList>
    </citation>
    <scope>NUCLEOTIDE SEQUENCE</scope>
    <source>
        <strain evidence="7">Z-7014</strain>
    </source>
</reference>
<feature type="domain" description="F420-non-reducing hydrogenase iron-sulfur subunit D" evidence="6">
    <location>
        <begin position="17"/>
        <end position="139"/>
    </location>
</feature>
<keyword evidence="2" id="KW-0560">Oxidoreductase</keyword>
<proteinExistence type="predicted"/>
<evidence type="ECO:0000256" key="1">
    <source>
        <dbReference type="ARBA" id="ARBA00022723"/>
    </source>
</evidence>
<comment type="caution">
    <text evidence="7">The sequence shown here is derived from an EMBL/GenBank/DDBJ whole genome shotgun (WGS) entry which is preliminary data.</text>
</comment>
<organism evidence="7 8">
    <name type="scientific">Halonatronomonas betaini</name>
    <dbReference type="NCBI Taxonomy" id="2778430"/>
    <lineage>
        <taxon>Bacteria</taxon>
        <taxon>Bacillati</taxon>
        <taxon>Bacillota</taxon>
        <taxon>Clostridia</taxon>
        <taxon>Halanaerobiales</taxon>
        <taxon>Halarsenatibacteraceae</taxon>
        <taxon>Halonatronomonas</taxon>
    </lineage>
</organism>
<dbReference type="AlphaFoldDB" id="A0A931F7Q7"/>
<keyword evidence="4" id="KW-0411">Iron-sulfur</keyword>
<evidence type="ECO:0000256" key="3">
    <source>
        <dbReference type="ARBA" id="ARBA00023004"/>
    </source>
</evidence>
<evidence type="ECO:0000256" key="2">
    <source>
        <dbReference type="ARBA" id="ARBA00023002"/>
    </source>
</evidence>
<accession>A0A931F7Q7</accession>
<dbReference type="Proteomes" id="UP000621436">
    <property type="component" value="Unassembled WGS sequence"/>
</dbReference>